<keyword evidence="1" id="KW-0966">Cell projection</keyword>
<proteinExistence type="predicted"/>
<protein>
    <submittedName>
        <fullName evidence="1">Cilia and flagella associated protein 46</fullName>
    </submittedName>
</protein>
<accession>A0A9X0D6F6</accession>
<evidence type="ECO:0000313" key="1">
    <source>
        <dbReference type="EMBL" id="KAJ7388211.1"/>
    </source>
</evidence>
<keyword evidence="2" id="KW-1185">Reference proteome</keyword>
<dbReference type="PANTHER" id="PTHR15977:SF15">
    <property type="entry name" value="CILIA- AND FLAGELLA-ASSOCIATED PROTEIN 46"/>
    <property type="match status" value="1"/>
</dbReference>
<dbReference type="GO" id="GO:0060294">
    <property type="term" value="P:cilium movement involved in cell motility"/>
    <property type="evidence" value="ECO:0007669"/>
    <property type="project" value="InterPro"/>
</dbReference>
<organism evidence="1 2">
    <name type="scientific">Desmophyllum pertusum</name>
    <dbReference type="NCBI Taxonomy" id="174260"/>
    <lineage>
        <taxon>Eukaryota</taxon>
        <taxon>Metazoa</taxon>
        <taxon>Cnidaria</taxon>
        <taxon>Anthozoa</taxon>
        <taxon>Hexacorallia</taxon>
        <taxon>Scleractinia</taxon>
        <taxon>Caryophylliina</taxon>
        <taxon>Caryophylliidae</taxon>
        <taxon>Desmophyllum</taxon>
    </lineage>
</organism>
<name>A0A9X0D6F6_9CNID</name>
<reference evidence="1" key="1">
    <citation type="submission" date="2023-01" db="EMBL/GenBank/DDBJ databases">
        <title>Genome assembly of the deep-sea coral Lophelia pertusa.</title>
        <authorList>
            <person name="Herrera S."/>
            <person name="Cordes E."/>
        </authorList>
    </citation>
    <scope>NUCLEOTIDE SEQUENCE</scope>
    <source>
        <strain evidence="1">USNM1676648</strain>
        <tissue evidence="1">Polyp</tissue>
    </source>
</reference>
<sequence length="127" mass="14065">MDDDGMAVMLHCNYYHGYFVLQAGCVTMWNLALPLLQSNLRHHVRNPLTLAAQALEDIDSLLVLLRCQMHTELAKCEEAEDQLEYAVTHLTKALEMDDSGAARASDDSSTVRMKRASLVKAGEASVT</sequence>
<dbReference type="OrthoDB" id="68437at2759"/>
<gene>
    <name evidence="1" type="primary">CFAP46_8</name>
    <name evidence="1" type="ORF">OS493_039200</name>
</gene>
<dbReference type="EMBL" id="MU825560">
    <property type="protein sequence ID" value="KAJ7388211.1"/>
    <property type="molecule type" value="Genomic_DNA"/>
</dbReference>
<comment type="caution">
    <text evidence="1">The sequence shown here is derived from an EMBL/GenBank/DDBJ whole genome shotgun (WGS) entry which is preliminary data.</text>
</comment>
<dbReference type="Proteomes" id="UP001163046">
    <property type="component" value="Unassembled WGS sequence"/>
</dbReference>
<keyword evidence="1" id="KW-0969">Cilium</keyword>
<dbReference type="AlphaFoldDB" id="A0A9X0D6F6"/>
<dbReference type="InterPro" id="IPR039586">
    <property type="entry name" value="CFAP46"/>
</dbReference>
<dbReference type="GO" id="GO:0035082">
    <property type="term" value="P:axoneme assembly"/>
    <property type="evidence" value="ECO:0007669"/>
    <property type="project" value="InterPro"/>
</dbReference>
<dbReference type="PANTHER" id="PTHR15977">
    <property type="entry name" value="CILIA- AND FLAGELLA-ASSOCIATED PROTEIN 46"/>
    <property type="match status" value="1"/>
</dbReference>
<keyword evidence="1" id="KW-0282">Flagellum</keyword>
<evidence type="ECO:0000313" key="2">
    <source>
        <dbReference type="Proteomes" id="UP001163046"/>
    </source>
</evidence>